<evidence type="ECO:0000256" key="1">
    <source>
        <dbReference type="SAM" id="MobiDB-lite"/>
    </source>
</evidence>
<name>C0ZXW2_RHOE4</name>
<dbReference type="KEGG" id="rer:RER_24890"/>
<feature type="region of interest" description="Disordered" evidence="1">
    <location>
        <begin position="1"/>
        <end position="27"/>
    </location>
</feature>
<dbReference type="Pfam" id="PF04404">
    <property type="entry name" value="ERF"/>
    <property type="match status" value="1"/>
</dbReference>
<gene>
    <name evidence="2" type="ordered locus">RER_24890</name>
</gene>
<evidence type="ECO:0000313" key="2">
    <source>
        <dbReference type="EMBL" id="BAH33197.1"/>
    </source>
</evidence>
<dbReference type="Proteomes" id="UP000002204">
    <property type="component" value="Chromosome"/>
</dbReference>
<feature type="compositionally biased region" description="Basic and acidic residues" evidence="1">
    <location>
        <begin position="1"/>
        <end position="19"/>
    </location>
</feature>
<dbReference type="HOGENOM" id="CLU_854944_0_0_11"/>
<reference evidence="3" key="1">
    <citation type="submission" date="2005-03" db="EMBL/GenBank/DDBJ databases">
        <title>Comparison of the complete genome sequences of Rhodococcus erythropolis PR4 and Rhodococcus opacus B4.</title>
        <authorList>
            <person name="Takarada H."/>
            <person name="Sekine M."/>
            <person name="Hosoyama A."/>
            <person name="Yamada R."/>
            <person name="Fujisawa T."/>
            <person name="Omata S."/>
            <person name="Shimizu A."/>
            <person name="Tsukatani N."/>
            <person name="Tanikawa S."/>
            <person name="Fujita N."/>
            <person name="Harayama S."/>
        </authorList>
    </citation>
    <scope>NUCLEOTIDE SEQUENCE [LARGE SCALE GENOMIC DNA]</scope>
    <source>
        <strain evidence="3">PR4 / NBRC 100887</strain>
    </source>
</reference>
<reference evidence="2 3" key="2">
    <citation type="journal article" date="2006" name="Environ. Microbiol.">
        <title>Sequence analysis of three plasmids harboured in Rhodococcus erythropolis strain PR4.</title>
        <authorList>
            <person name="Sekine M."/>
            <person name="Tanikawa S."/>
            <person name="Omata S."/>
            <person name="Saito M."/>
            <person name="Fujisawa T."/>
            <person name="Tsukatani N."/>
            <person name="Tajima T."/>
            <person name="Sekigawa T."/>
            <person name="Kosugi H."/>
            <person name="Matsuo Y."/>
            <person name="Nishiko R."/>
            <person name="Imamura K."/>
            <person name="Ito M."/>
            <person name="Narita H."/>
            <person name="Tago S."/>
            <person name="Fujita N."/>
            <person name="Harayama S."/>
        </authorList>
    </citation>
    <scope>NUCLEOTIDE SEQUENCE [LARGE SCALE GENOMIC DNA]</scope>
    <source>
        <strain evidence="3">PR4 / NBRC 100887</strain>
    </source>
</reference>
<organism evidence="2 3">
    <name type="scientific">Rhodococcus erythropolis (strain PR4 / NBRC 100887)</name>
    <dbReference type="NCBI Taxonomy" id="234621"/>
    <lineage>
        <taxon>Bacteria</taxon>
        <taxon>Bacillati</taxon>
        <taxon>Actinomycetota</taxon>
        <taxon>Actinomycetes</taxon>
        <taxon>Mycobacteriales</taxon>
        <taxon>Nocardiaceae</taxon>
        <taxon>Rhodococcus</taxon>
        <taxon>Rhodococcus erythropolis group</taxon>
    </lineage>
</organism>
<feature type="region of interest" description="Disordered" evidence="1">
    <location>
        <begin position="143"/>
        <end position="163"/>
    </location>
</feature>
<dbReference type="AlphaFoldDB" id="C0ZXW2"/>
<dbReference type="eggNOG" id="ENOG5032RPD">
    <property type="taxonomic scope" value="Bacteria"/>
</dbReference>
<sequence length="325" mass="35694">MQMAEKEKQEEPSEVKKPAETPAAPELPLLMPPAIAAALVKLQGEVKTVIKGAKNAHYGNTYAELADVQNAALPLLSKHKLALTQWVMSKDGKHFLRSYLVHESGVGVMHDTDLLLVKNDPQGLGSAITYQRRQTTMAILGLSAEDDDDDGNKAANRQAKPTDEQISEIRQLCVDLKFPKEQIDTRLVSLRTEDHATVAIANLRKLVSEKARILRNDETPATPVFTGDRDQVVPNEIIVKTSGKDDVVLNLQRHMLDLPISDKARRNLVGHVTGSKFGTSKPFLKNCTAEEITAIAEAVEEIKAGTYDLPPEWTDDSITPPVETA</sequence>
<dbReference type="InterPro" id="IPR007499">
    <property type="entry name" value="ERF_bacteria_virus"/>
</dbReference>
<accession>C0ZXW2</accession>
<protein>
    <submittedName>
        <fullName evidence="2">Uncharacterized protein</fullName>
    </submittedName>
</protein>
<evidence type="ECO:0000313" key="3">
    <source>
        <dbReference type="Proteomes" id="UP000002204"/>
    </source>
</evidence>
<dbReference type="EMBL" id="AP008957">
    <property type="protein sequence ID" value="BAH33197.1"/>
    <property type="molecule type" value="Genomic_DNA"/>
</dbReference>
<proteinExistence type="predicted"/>